<organism evidence="1 2">
    <name type="scientific">Psophocarpus tetragonolobus</name>
    <name type="common">Winged bean</name>
    <name type="synonym">Dolichos tetragonolobus</name>
    <dbReference type="NCBI Taxonomy" id="3891"/>
    <lineage>
        <taxon>Eukaryota</taxon>
        <taxon>Viridiplantae</taxon>
        <taxon>Streptophyta</taxon>
        <taxon>Embryophyta</taxon>
        <taxon>Tracheophyta</taxon>
        <taxon>Spermatophyta</taxon>
        <taxon>Magnoliopsida</taxon>
        <taxon>eudicotyledons</taxon>
        <taxon>Gunneridae</taxon>
        <taxon>Pentapetalae</taxon>
        <taxon>rosids</taxon>
        <taxon>fabids</taxon>
        <taxon>Fabales</taxon>
        <taxon>Fabaceae</taxon>
        <taxon>Papilionoideae</taxon>
        <taxon>50 kb inversion clade</taxon>
        <taxon>NPAAA clade</taxon>
        <taxon>indigoferoid/millettioid clade</taxon>
        <taxon>Phaseoleae</taxon>
        <taxon>Psophocarpus</taxon>
    </lineage>
</organism>
<gene>
    <name evidence="1" type="ORF">VNO78_34393</name>
</gene>
<proteinExistence type="predicted"/>
<evidence type="ECO:0000313" key="1">
    <source>
        <dbReference type="EMBL" id="KAK7379704.1"/>
    </source>
</evidence>
<evidence type="ECO:0000313" key="2">
    <source>
        <dbReference type="Proteomes" id="UP001386955"/>
    </source>
</evidence>
<dbReference type="EMBL" id="JAYMYS010000017">
    <property type="protein sequence ID" value="KAK7379704.1"/>
    <property type="molecule type" value="Genomic_DNA"/>
</dbReference>
<comment type="caution">
    <text evidence="1">The sequence shown here is derived from an EMBL/GenBank/DDBJ whole genome shotgun (WGS) entry which is preliminary data.</text>
</comment>
<accession>A0AAN9P050</accession>
<keyword evidence="2" id="KW-1185">Reference proteome</keyword>
<reference evidence="1 2" key="1">
    <citation type="submission" date="2024-01" db="EMBL/GenBank/DDBJ databases">
        <title>The genomes of 5 underutilized Papilionoideae crops provide insights into root nodulation and disease resistanc.</title>
        <authorList>
            <person name="Jiang F."/>
        </authorList>
    </citation>
    <scope>NUCLEOTIDE SEQUENCE [LARGE SCALE GENOMIC DNA]</scope>
    <source>
        <strain evidence="1">DUOXIRENSHENG_FW03</strain>
        <tissue evidence="1">Leaves</tissue>
    </source>
</reference>
<sequence>MHFLHRPTISFQRALIIYYNTHGSCKPNMSLHWLRSKIKLELPQVQSLIAGVQIGAGDAKLEWPQVQIGTDTVSLKLKLVLEKREKKQIRAQFLFNETVSSV</sequence>
<dbReference type="Proteomes" id="UP001386955">
    <property type="component" value="Unassembled WGS sequence"/>
</dbReference>
<protein>
    <submittedName>
        <fullName evidence="1">Uncharacterized protein</fullName>
    </submittedName>
</protein>
<name>A0AAN9P050_PSOTE</name>
<dbReference type="AlphaFoldDB" id="A0AAN9P050"/>